<dbReference type="EMBL" id="VORZ01000001">
    <property type="protein sequence ID" value="TXD97876.1"/>
    <property type="molecule type" value="Genomic_DNA"/>
</dbReference>
<evidence type="ECO:0000313" key="2">
    <source>
        <dbReference type="EMBL" id="TXD97876.1"/>
    </source>
</evidence>
<protein>
    <submittedName>
        <fullName evidence="2">Uncharacterized protein</fullName>
    </submittedName>
</protein>
<proteinExistence type="predicted"/>
<keyword evidence="3" id="KW-1185">Reference proteome</keyword>
<name>A0A5C7A838_9GAMM</name>
<dbReference type="Proteomes" id="UP000321903">
    <property type="component" value="Unassembled WGS sequence"/>
</dbReference>
<dbReference type="RefSeq" id="WP_147221795.1">
    <property type="nucleotide sequence ID" value="NZ_CAJGYY010000001.1"/>
</dbReference>
<keyword evidence="1" id="KW-0812">Transmembrane</keyword>
<sequence>MRTVYVKLLQVVWVLSIVIVLVSVFHIGEVYQNNIFYEKVEIYQRLANIAGVWCAILLVVQYLTFASWNPFDLFNNALIEKDTSK</sequence>
<reference evidence="2 3" key="1">
    <citation type="submission" date="2019-08" db="EMBL/GenBank/DDBJ databases">
        <title>Genome sequence of Psychrobacter frigidicola ACAM304 (type strain).</title>
        <authorList>
            <person name="Bowman J.P."/>
        </authorList>
    </citation>
    <scope>NUCLEOTIDE SEQUENCE [LARGE SCALE GENOMIC DNA]</scope>
    <source>
        <strain evidence="2 3">ACAM 304</strain>
    </source>
</reference>
<dbReference type="AlphaFoldDB" id="A0A5C7A838"/>
<evidence type="ECO:0000256" key="1">
    <source>
        <dbReference type="SAM" id="Phobius"/>
    </source>
</evidence>
<accession>A0A5C7A838</accession>
<feature type="transmembrane region" description="Helical" evidence="1">
    <location>
        <begin position="46"/>
        <end position="68"/>
    </location>
</feature>
<feature type="transmembrane region" description="Helical" evidence="1">
    <location>
        <begin position="6"/>
        <end position="25"/>
    </location>
</feature>
<keyword evidence="1" id="KW-0472">Membrane</keyword>
<evidence type="ECO:0000313" key="3">
    <source>
        <dbReference type="Proteomes" id="UP000321903"/>
    </source>
</evidence>
<comment type="caution">
    <text evidence="2">The sequence shown here is derived from an EMBL/GenBank/DDBJ whole genome shotgun (WGS) entry which is preliminary data.</text>
</comment>
<gene>
    <name evidence="2" type="ORF">ES754_02630</name>
</gene>
<organism evidence="2 3">
    <name type="scientific">Psychrobacter frigidicola</name>
    <dbReference type="NCBI Taxonomy" id="45611"/>
    <lineage>
        <taxon>Bacteria</taxon>
        <taxon>Pseudomonadati</taxon>
        <taxon>Pseudomonadota</taxon>
        <taxon>Gammaproteobacteria</taxon>
        <taxon>Moraxellales</taxon>
        <taxon>Moraxellaceae</taxon>
        <taxon>Psychrobacter</taxon>
    </lineage>
</organism>
<keyword evidence="1" id="KW-1133">Transmembrane helix</keyword>